<keyword evidence="3" id="KW-1185">Reference proteome</keyword>
<evidence type="ECO:0000313" key="3">
    <source>
        <dbReference type="Proteomes" id="UP000838756"/>
    </source>
</evidence>
<feature type="region of interest" description="Disordered" evidence="1">
    <location>
        <begin position="1"/>
        <end position="76"/>
    </location>
</feature>
<evidence type="ECO:0000256" key="1">
    <source>
        <dbReference type="SAM" id="MobiDB-lite"/>
    </source>
</evidence>
<comment type="caution">
    <text evidence="2">The sequence shown here is derived from an EMBL/GenBank/DDBJ whole genome shotgun (WGS) entry which is preliminary data.</text>
</comment>
<feature type="non-terminal residue" evidence="2">
    <location>
        <position position="76"/>
    </location>
</feature>
<name>A0A8S4QVH2_9NEOP</name>
<feature type="compositionally biased region" description="Basic residues" evidence="1">
    <location>
        <begin position="57"/>
        <end position="67"/>
    </location>
</feature>
<dbReference type="Proteomes" id="UP000838756">
    <property type="component" value="Unassembled WGS sequence"/>
</dbReference>
<sequence>MPAMERQLTRRRLGPGAVRAPPAELPSPDIGPPADERSQTKKSIGRQPPPALTTGRASRRAVARRRTANPPLEHAA</sequence>
<dbReference type="EMBL" id="CAKXAJ010017663">
    <property type="protein sequence ID" value="CAH2217012.1"/>
    <property type="molecule type" value="Genomic_DNA"/>
</dbReference>
<evidence type="ECO:0000313" key="2">
    <source>
        <dbReference type="EMBL" id="CAH2217012.1"/>
    </source>
</evidence>
<accession>A0A8S4QVH2</accession>
<gene>
    <name evidence="2" type="primary">jg9755</name>
    <name evidence="2" type="ORF">PAEG_LOCUS4958</name>
</gene>
<protein>
    <submittedName>
        <fullName evidence="2">Jg9755 protein</fullName>
    </submittedName>
</protein>
<proteinExistence type="predicted"/>
<organism evidence="2 3">
    <name type="scientific">Pararge aegeria aegeria</name>
    <dbReference type="NCBI Taxonomy" id="348720"/>
    <lineage>
        <taxon>Eukaryota</taxon>
        <taxon>Metazoa</taxon>
        <taxon>Ecdysozoa</taxon>
        <taxon>Arthropoda</taxon>
        <taxon>Hexapoda</taxon>
        <taxon>Insecta</taxon>
        <taxon>Pterygota</taxon>
        <taxon>Neoptera</taxon>
        <taxon>Endopterygota</taxon>
        <taxon>Lepidoptera</taxon>
        <taxon>Glossata</taxon>
        <taxon>Ditrysia</taxon>
        <taxon>Papilionoidea</taxon>
        <taxon>Nymphalidae</taxon>
        <taxon>Satyrinae</taxon>
        <taxon>Satyrini</taxon>
        <taxon>Parargina</taxon>
        <taxon>Pararge</taxon>
    </lineage>
</organism>
<dbReference type="OrthoDB" id="7343649at2759"/>
<dbReference type="AlphaFoldDB" id="A0A8S4QVH2"/>
<reference evidence="2" key="1">
    <citation type="submission" date="2022-03" db="EMBL/GenBank/DDBJ databases">
        <authorList>
            <person name="Lindestad O."/>
        </authorList>
    </citation>
    <scope>NUCLEOTIDE SEQUENCE</scope>
</reference>